<dbReference type="SUPFAM" id="SSF53335">
    <property type="entry name" value="S-adenosyl-L-methionine-dependent methyltransferases"/>
    <property type="match status" value="1"/>
</dbReference>
<evidence type="ECO:0000259" key="1">
    <source>
        <dbReference type="Pfam" id="PF05050"/>
    </source>
</evidence>
<reference evidence="3" key="1">
    <citation type="journal article" date="2019" name="Int. J. Syst. Evol. Microbiol.">
        <title>The Global Catalogue of Microorganisms (GCM) 10K type strain sequencing project: providing services to taxonomists for standard genome sequencing and annotation.</title>
        <authorList>
            <consortium name="The Broad Institute Genomics Platform"/>
            <consortium name="The Broad Institute Genome Sequencing Center for Infectious Disease"/>
            <person name="Wu L."/>
            <person name="Ma J."/>
        </authorList>
    </citation>
    <scope>NUCLEOTIDE SEQUENCE [LARGE SCALE GENOMIC DNA]</scope>
    <source>
        <strain evidence="3">JCM 9933</strain>
    </source>
</reference>
<evidence type="ECO:0000313" key="2">
    <source>
        <dbReference type="EMBL" id="GAA0566937.1"/>
    </source>
</evidence>
<dbReference type="Proteomes" id="UP001501588">
    <property type="component" value="Unassembled WGS sequence"/>
</dbReference>
<evidence type="ECO:0000313" key="3">
    <source>
        <dbReference type="Proteomes" id="UP001501588"/>
    </source>
</evidence>
<protein>
    <recommendedName>
        <fullName evidence="1">Methyltransferase FkbM domain-containing protein</fullName>
    </recommendedName>
</protein>
<name>A0ABP3PH17_9PROT</name>
<accession>A0ABP3PH17</accession>
<dbReference type="InterPro" id="IPR006342">
    <property type="entry name" value="FkbM_mtfrase"/>
</dbReference>
<organism evidence="2 3">
    <name type="scientific">Craurococcus roseus</name>
    <dbReference type="NCBI Taxonomy" id="77585"/>
    <lineage>
        <taxon>Bacteria</taxon>
        <taxon>Pseudomonadati</taxon>
        <taxon>Pseudomonadota</taxon>
        <taxon>Alphaproteobacteria</taxon>
        <taxon>Acetobacterales</taxon>
        <taxon>Acetobacteraceae</taxon>
        <taxon>Craurococcus</taxon>
    </lineage>
</organism>
<feature type="domain" description="Methyltransferase FkbM" evidence="1">
    <location>
        <begin position="85"/>
        <end position="245"/>
    </location>
</feature>
<dbReference type="InterPro" id="IPR029063">
    <property type="entry name" value="SAM-dependent_MTases_sf"/>
</dbReference>
<gene>
    <name evidence="2" type="ORF">GCM10009416_01190</name>
</gene>
<dbReference type="PANTHER" id="PTHR34203">
    <property type="entry name" value="METHYLTRANSFERASE, FKBM FAMILY PROTEIN"/>
    <property type="match status" value="1"/>
</dbReference>
<dbReference type="EMBL" id="BAAAFZ010000002">
    <property type="protein sequence ID" value="GAA0566937.1"/>
    <property type="molecule type" value="Genomic_DNA"/>
</dbReference>
<sequence>MDLVTTAQLRALGNRVAAEGAMRARCMVVPVDPTTALCRVLGQYKMYVDLRDTGFVPHLMFEGYWEYWITEFVWRNVRPGEVALDLGANHGYYTLLLADLVGPRGKVHAFEPNPRLAELLERNIALNGFWHVAEARAEAVCDRNGDTARLMVPLRDPKNAHLVSPDLDIPPDLDRGRFALHEVLMVTLDEAVPGRADFLKIDVEGAEEAVWRGMQRLIARSPGIKILMEFNPRRCEDPRRMLAEMAALFPLREVNFDGRTAPCSPGGLLARGEETMLYLSKANPA</sequence>
<dbReference type="InterPro" id="IPR052514">
    <property type="entry name" value="SAM-dependent_MTase"/>
</dbReference>
<dbReference type="PANTHER" id="PTHR34203:SF15">
    <property type="entry name" value="SLL1173 PROTEIN"/>
    <property type="match status" value="1"/>
</dbReference>
<proteinExistence type="predicted"/>
<dbReference type="NCBIfam" id="TIGR01444">
    <property type="entry name" value="fkbM_fam"/>
    <property type="match status" value="1"/>
</dbReference>
<dbReference type="Pfam" id="PF05050">
    <property type="entry name" value="Methyltransf_21"/>
    <property type="match status" value="1"/>
</dbReference>
<dbReference type="Gene3D" id="3.40.50.150">
    <property type="entry name" value="Vaccinia Virus protein VP39"/>
    <property type="match status" value="1"/>
</dbReference>
<dbReference type="RefSeq" id="WP_343893182.1">
    <property type="nucleotide sequence ID" value="NZ_BAAAFZ010000002.1"/>
</dbReference>
<keyword evidence="3" id="KW-1185">Reference proteome</keyword>
<comment type="caution">
    <text evidence="2">The sequence shown here is derived from an EMBL/GenBank/DDBJ whole genome shotgun (WGS) entry which is preliminary data.</text>
</comment>